<dbReference type="Proteomes" id="UP001149140">
    <property type="component" value="Unassembled WGS sequence"/>
</dbReference>
<dbReference type="EMBL" id="JAPDOD010000026">
    <property type="protein sequence ID" value="MDA0163605.1"/>
    <property type="molecule type" value="Genomic_DNA"/>
</dbReference>
<dbReference type="AlphaFoldDB" id="A0A9X3S1M6"/>
<sequence length="44" mass="4892">MAVIGGFPTRVGRYTVRGEIDYLNGANSASYARTREQFNLVIKV</sequence>
<name>A0A9X3S1M6_9ACTN</name>
<dbReference type="RefSeq" id="WP_270042850.1">
    <property type="nucleotide sequence ID" value="NZ_JAPDOD010000026.1"/>
</dbReference>
<keyword evidence="2" id="KW-1185">Reference proteome</keyword>
<accession>A0A9X3S1M6</accession>
<evidence type="ECO:0000313" key="2">
    <source>
        <dbReference type="Proteomes" id="UP001149140"/>
    </source>
</evidence>
<proteinExistence type="predicted"/>
<protein>
    <submittedName>
        <fullName evidence="1">Uncharacterized protein</fullName>
    </submittedName>
</protein>
<evidence type="ECO:0000313" key="1">
    <source>
        <dbReference type="EMBL" id="MDA0163605.1"/>
    </source>
</evidence>
<comment type="caution">
    <text evidence="1">The sequence shown here is derived from an EMBL/GenBank/DDBJ whole genome shotgun (WGS) entry which is preliminary data.</text>
</comment>
<reference evidence="1" key="1">
    <citation type="submission" date="2022-10" db="EMBL/GenBank/DDBJ databases">
        <title>The WGS of Solirubrobacter ginsenosidimutans DSM 21036.</title>
        <authorList>
            <person name="Jiang Z."/>
        </authorList>
    </citation>
    <scope>NUCLEOTIDE SEQUENCE</scope>
    <source>
        <strain evidence="1">DSM 21036</strain>
    </source>
</reference>
<organism evidence="1 2">
    <name type="scientific">Solirubrobacter ginsenosidimutans</name>
    <dbReference type="NCBI Taxonomy" id="490573"/>
    <lineage>
        <taxon>Bacteria</taxon>
        <taxon>Bacillati</taxon>
        <taxon>Actinomycetota</taxon>
        <taxon>Thermoleophilia</taxon>
        <taxon>Solirubrobacterales</taxon>
        <taxon>Solirubrobacteraceae</taxon>
        <taxon>Solirubrobacter</taxon>
    </lineage>
</organism>
<gene>
    <name evidence="1" type="ORF">OM076_25250</name>
</gene>